<dbReference type="Gene3D" id="3.30.950.30">
    <property type="entry name" value="Schlafen, AAA domain"/>
    <property type="match status" value="1"/>
</dbReference>
<comment type="caution">
    <text evidence="4">The sequence shown here is derived from an EMBL/GenBank/DDBJ whole genome shotgun (WGS) entry which is preliminary data.</text>
</comment>
<evidence type="ECO:0000256" key="1">
    <source>
        <dbReference type="ARBA" id="ARBA00007521"/>
    </source>
</evidence>
<dbReference type="Proteomes" id="UP000317770">
    <property type="component" value="Unassembled WGS sequence"/>
</dbReference>
<evidence type="ECO:0000256" key="2">
    <source>
        <dbReference type="ARBA" id="ARBA00022649"/>
    </source>
</evidence>
<dbReference type="Gene3D" id="2.30.30.110">
    <property type="match status" value="1"/>
</dbReference>
<comment type="similarity">
    <text evidence="1">Belongs to the PemK/MazF family.</text>
</comment>
<dbReference type="Pfam" id="PF02452">
    <property type="entry name" value="PemK_toxin"/>
    <property type="match status" value="1"/>
</dbReference>
<dbReference type="GO" id="GO:0016075">
    <property type="term" value="P:rRNA catabolic process"/>
    <property type="evidence" value="ECO:0007669"/>
    <property type="project" value="TreeGrafter"/>
</dbReference>
<evidence type="ECO:0000313" key="4">
    <source>
        <dbReference type="EMBL" id="TVX77818.1"/>
    </source>
</evidence>
<sequence>MDSKRRVDIKRGDIFFADLSMGMGSERGGTRPVMVIQNDLGNRFSPTTIVAAISSQISKAKLPTHVTLKAEKYNLSRDSVVLLEQIRTIDKMRLIKHVFSAGNDSELMERITNAYLIAGGAVSFSDEDTKSEQEYYMFKIDNVLNIIEDHEYEFKEIRGGNPRNAIKSNVAEYATSFLNNQGGRILYGITDDRKVKGFTANASLIDEIKQAIYSSIREIQPQISANHYQIEFHSVYDKDSEVIEDLYVLEVIVPPSFDKRAVYFENGKNLHIRVDGVKQQLKGTEISSFIQGKLLEI</sequence>
<name>A0A8B5XU53_9BACI</name>
<gene>
    <name evidence="4" type="ORF">FQP34_22050</name>
</gene>
<dbReference type="PANTHER" id="PTHR33988">
    <property type="entry name" value="ENDORIBONUCLEASE MAZF-RELATED"/>
    <property type="match status" value="1"/>
</dbReference>
<dbReference type="InterPro" id="IPR011067">
    <property type="entry name" value="Plasmid_toxin/cell-grow_inhib"/>
</dbReference>
<keyword evidence="2" id="KW-1277">Toxin-antitoxin system</keyword>
<dbReference type="InterPro" id="IPR007421">
    <property type="entry name" value="Schlafen_AlbA_2_dom"/>
</dbReference>
<dbReference type="PANTHER" id="PTHR33988:SF2">
    <property type="entry name" value="ENDORIBONUCLEASE MAZF"/>
    <property type="match status" value="1"/>
</dbReference>
<organism evidence="4 5">
    <name type="scientific">Peribacillus simplex</name>
    <dbReference type="NCBI Taxonomy" id="1478"/>
    <lineage>
        <taxon>Bacteria</taxon>
        <taxon>Bacillati</taxon>
        <taxon>Bacillota</taxon>
        <taxon>Bacilli</taxon>
        <taxon>Bacillales</taxon>
        <taxon>Bacillaceae</taxon>
        <taxon>Peribacillus</taxon>
    </lineage>
</organism>
<evidence type="ECO:0000313" key="5">
    <source>
        <dbReference type="Proteomes" id="UP000317770"/>
    </source>
</evidence>
<dbReference type="AlphaFoldDB" id="A0A8B5XU53"/>
<accession>A0A8B5XU53</accession>
<evidence type="ECO:0000259" key="3">
    <source>
        <dbReference type="Pfam" id="PF04326"/>
    </source>
</evidence>
<proteinExistence type="inferred from homology"/>
<dbReference type="GO" id="GO:0006402">
    <property type="term" value="P:mRNA catabolic process"/>
    <property type="evidence" value="ECO:0007669"/>
    <property type="project" value="TreeGrafter"/>
</dbReference>
<reference evidence="4 5" key="1">
    <citation type="submission" date="2019-07" db="EMBL/GenBank/DDBJ databases">
        <title>Genome assembly of Bacillus simplex strain GGC-P6A.</title>
        <authorList>
            <person name="Jennings M.E."/>
            <person name="Barton H.A."/>
        </authorList>
    </citation>
    <scope>NUCLEOTIDE SEQUENCE [LARGE SCALE GENOMIC DNA]</scope>
    <source>
        <strain evidence="4 5">GGC-P6A</strain>
    </source>
</reference>
<feature type="domain" description="Schlafen AlbA-2" evidence="3">
    <location>
        <begin position="148"/>
        <end position="281"/>
    </location>
</feature>
<dbReference type="InterPro" id="IPR038461">
    <property type="entry name" value="Schlafen_AlbA_2_dom_sf"/>
</dbReference>
<dbReference type="InterPro" id="IPR003477">
    <property type="entry name" value="PemK-like"/>
</dbReference>
<dbReference type="GO" id="GO:0003677">
    <property type="term" value="F:DNA binding"/>
    <property type="evidence" value="ECO:0007669"/>
    <property type="project" value="InterPro"/>
</dbReference>
<dbReference type="SUPFAM" id="SSF50118">
    <property type="entry name" value="Cell growth inhibitor/plasmid maintenance toxic component"/>
    <property type="match status" value="1"/>
</dbReference>
<protein>
    <recommendedName>
        <fullName evidence="3">Schlafen AlbA-2 domain-containing protein</fullName>
    </recommendedName>
</protein>
<dbReference type="EMBL" id="VNKI01000011">
    <property type="protein sequence ID" value="TVX77818.1"/>
    <property type="molecule type" value="Genomic_DNA"/>
</dbReference>
<dbReference type="GO" id="GO:0004521">
    <property type="term" value="F:RNA endonuclease activity"/>
    <property type="evidence" value="ECO:0007669"/>
    <property type="project" value="TreeGrafter"/>
</dbReference>
<dbReference type="Pfam" id="PF04326">
    <property type="entry name" value="SLFN_AlbA_2"/>
    <property type="match status" value="1"/>
</dbReference>